<evidence type="ECO:0000259" key="3">
    <source>
        <dbReference type="PROSITE" id="PS50043"/>
    </source>
</evidence>
<feature type="domain" description="HTH luxR-type" evidence="3">
    <location>
        <begin position="148"/>
        <end position="213"/>
    </location>
</feature>
<dbReference type="GO" id="GO:0003677">
    <property type="term" value="F:DNA binding"/>
    <property type="evidence" value="ECO:0007669"/>
    <property type="project" value="UniProtKB-KW"/>
</dbReference>
<keyword evidence="2" id="KW-0238">DNA-binding</keyword>
<dbReference type="SUPFAM" id="SSF52172">
    <property type="entry name" value="CheY-like"/>
    <property type="match status" value="1"/>
</dbReference>
<dbReference type="PROSITE" id="PS50110">
    <property type="entry name" value="RESPONSE_REGULATORY"/>
    <property type="match status" value="1"/>
</dbReference>
<dbReference type="InterPro" id="IPR000792">
    <property type="entry name" value="Tscrpt_reg_LuxR_C"/>
</dbReference>
<gene>
    <name evidence="5" type="primary">devR_1</name>
    <name evidence="5" type="ORF">GALL_171900</name>
</gene>
<dbReference type="PANTHER" id="PTHR43214:SF43">
    <property type="entry name" value="TWO-COMPONENT RESPONSE REGULATOR"/>
    <property type="match status" value="1"/>
</dbReference>
<comment type="caution">
    <text evidence="5">The sequence shown here is derived from an EMBL/GenBank/DDBJ whole genome shotgun (WGS) entry which is preliminary data.</text>
</comment>
<dbReference type="InterPro" id="IPR016032">
    <property type="entry name" value="Sig_transdc_resp-reg_C-effctor"/>
</dbReference>
<dbReference type="SUPFAM" id="SSF46894">
    <property type="entry name" value="C-terminal effector domain of the bipartite response regulators"/>
    <property type="match status" value="1"/>
</dbReference>
<evidence type="ECO:0000259" key="4">
    <source>
        <dbReference type="PROSITE" id="PS50110"/>
    </source>
</evidence>
<dbReference type="SMART" id="SM00421">
    <property type="entry name" value="HTH_LUXR"/>
    <property type="match status" value="1"/>
</dbReference>
<dbReference type="InterPro" id="IPR011006">
    <property type="entry name" value="CheY-like_superfamily"/>
</dbReference>
<reference evidence="5" key="1">
    <citation type="submission" date="2016-10" db="EMBL/GenBank/DDBJ databases">
        <title>Sequence of Gallionella enrichment culture.</title>
        <authorList>
            <person name="Poehlein A."/>
            <person name="Muehling M."/>
            <person name="Daniel R."/>
        </authorList>
    </citation>
    <scope>NUCLEOTIDE SEQUENCE</scope>
</reference>
<dbReference type="InterPro" id="IPR001789">
    <property type="entry name" value="Sig_transdc_resp-reg_receiver"/>
</dbReference>
<protein>
    <submittedName>
        <fullName evidence="5">Transcriptional regulatory protein DevR (DosR)</fullName>
    </submittedName>
</protein>
<keyword evidence="1" id="KW-0597">Phosphoprotein</keyword>
<organism evidence="5">
    <name type="scientific">mine drainage metagenome</name>
    <dbReference type="NCBI Taxonomy" id="410659"/>
    <lineage>
        <taxon>unclassified sequences</taxon>
        <taxon>metagenomes</taxon>
        <taxon>ecological metagenomes</taxon>
    </lineage>
</organism>
<accession>A0A1J5RWY0</accession>
<dbReference type="Gene3D" id="3.40.50.2300">
    <property type="match status" value="1"/>
</dbReference>
<sequence length="221" mass="25180">MITIALAEDHQPTLKRFADYFKYMEGFEVVAEAVNGHDLILKINALQQLPDIVLIDINMPVIDGVAVTYYLKIHYPSVKLIGLSNLSDEDSLKSILLSGADGFVMKALAENVLYEAITTVLNNKMFIDKRMEPDEQQLYFILNKRKERIENDFGLTERERTFIILNATALSYEQIAATMFVESKTIQTYFDRISKKLSIRNRQALTIFSLQNGLAAIANYN</sequence>
<dbReference type="GO" id="GO:0000160">
    <property type="term" value="P:phosphorelay signal transduction system"/>
    <property type="evidence" value="ECO:0007669"/>
    <property type="project" value="InterPro"/>
</dbReference>
<dbReference type="Pfam" id="PF00072">
    <property type="entry name" value="Response_reg"/>
    <property type="match status" value="1"/>
</dbReference>
<name>A0A1J5RWY0_9ZZZZ</name>
<evidence type="ECO:0000256" key="1">
    <source>
        <dbReference type="ARBA" id="ARBA00022553"/>
    </source>
</evidence>
<dbReference type="InterPro" id="IPR058245">
    <property type="entry name" value="NreC/VraR/RcsB-like_REC"/>
</dbReference>
<dbReference type="PROSITE" id="PS50043">
    <property type="entry name" value="HTH_LUXR_2"/>
    <property type="match status" value="1"/>
</dbReference>
<dbReference type="AlphaFoldDB" id="A0A1J5RWY0"/>
<evidence type="ECO:0000313" key="5">
    <source>
        <dbReference type="EMBL" id="OIR00665.1"/>
    </source>
</evidence>
<dbReference type="Pfam" id="PF00196">
    <property type="entry name" value="GerE"/>
    <property type="match status" value="1"/>
</dbReference>
<proteinExistence type="predicted"/>
<dbReference type="SMART" id="SM00448">
    <property type="entry name" value="REC"/>
    <property type="match status" value="1"/>
</dbReference>
<dbReference type="EMBL" id="MLJW01000092">
    <property type="protein sequence ID" value="OIR00665.1"/>
    <property type="molecule type" value="Genomic_DNA"/>
</dbReference>
<dbReference type="InterPro" id="IPR039420">
    <property type="entry name" value="WalR-like"/>
</dbReference>
<dbReference type="CDD" id="cd17535">
    <property type="entry name" value="REC_NarL-like"/>
    <property type="match status" value="1"/>
</dbReference>
<evidence type="ECO:0000256" key="2">
    <source>
        <dbReference type="ARBA" id="ARBA00023125"/>
    </source>
</evidence>
<dbReference type="PANTHER" id="PTHR43214">
    <property type="entry name" value="TWO-COMPONENT RESPONSE REGULATOR"/>
    <property type="match status" value="1"/>
</dbReference>
<dbReference type="GO" id="GO:0006355">
    <property type="term" value="P:regulation of DNA-templated transcription"/>
    <property type="evidence" value="ECO:0007669"/>
    <property type="project" value="InterPro"/>
</dbReference>
<feature type="domain" description="Response regulatory" evidence="4">
    <location>
        <begin position="3"/>
        <end position="121"/>
    </location>
</feature>